<dbReference type="AlphaFoldDB" id="A0A0P7D389"/>
<protein>
    <submittedName>
        <fullName evidence="1">Uncharacterized protein</fullName>
    </submittedName>
</protein>
<gene>
    <name evidence="1" type="ORF">HB13667_17015</name>
</gene>
<proteinExistence type="predicted"/>
<dbReference type="Proteomes" id="UP000050437">
    <property type="component" value="Unassembled WGS sequence"/>
</dbReference>
<evidence type="ECO:0000313" key="1">
    <source>
        <dbReference type="EMBL" id="KPM62881.1"/>
    </source>
</evidence>
<comment type="caution">
    <text evidence="1">The sequence shown here is derived from an EMBL/GenBank/DDBJ whole genome shotgun (WGS) entry which is preliminary data.</text>
</comment>
<sequence length="151" mass="16618">MKALIQNEILGTIALQETLAHMPQKCMPLPNVLFVLPLLFNKKIRNILKDKRVKFRSLKDLIVSYPEAFLSMPNLYLDSALSSVNTLILAIDVGMIGLNEGQTIILEREIPGISKETYGLLAAEISLAAPNAAKILQEPPCNLFLNFGVSA</sequence>
<accession>A0A0P7D389</accession>
<dbReference type="RefSeq" id="WP_054573066.1">
    <property type="nucleotide sequence ID" value="NZ_LKKS01000102.1"/>
</dbReference>
<name>A0A0P7D389_PSEPU</name>
<reference evidence="1 2" key="1">
    <citation type="submission" date="2015-10" db="EMBL/GenBank/DDBJ databases">
        <title>Pseudomonas putida clinical strains.</title>
        <authorList>
            <person name="Molina L."/>
            <person name="Udaondo Z."/>
        </authorList>
    </citation>
    <scope>NUCLEOTIDE SEQUENCE [LARGE SCALE GENOMIC DNA]</scope>
    <source>
        <strain evidence="1 2">HB13667</strain>
    </source>
</reference>
<dbReference type="EMBL" id="LKKS01000102">
    <property type="protein sequence ID" value="KPM62881.1"/>
    <property type="molecule type" value="Genomic_DNA"/>
</dbReference>
<organism evidence="1 2">
    <name type="scientific">Pseudomonas putida</name>
    <name type="common">Arthrobacter siderocapsulatus</name>
    <dbReference type="NCBI Taxonomy" id="303"/>
    <lineage>
        <taxon>Bacteria</taxon>
        <taxon>Pseudomonadati</taxon>
        <taxon>Pseudomonadota</taxon>
        <taxon>Gammaproteobacteria</taxon>
        <taxon>Pseudomonadales</taxon>
        <taxon>Pseudomonadaceae</taxon>
        <taxon>Pseudomonas</taxon>
    </lineage>
</organism>
<evidence type="ECO:0000313" key="2">
    <source>
        <dbReference type="Proteomes" id="UP000050437"/>
    </source>
</evidence>